<gene>
    <name evidence="4" type="ORF">RHTO0S_05e05182g</name>
</gene>
<dbReference type="PANTHER" id="PTHR15680">
    <property type="entry name" value="RIBOSOMAL PROTEIN L19"/>
    <property type="match status" value="1"/>
</dbReference>
<evidence type="ECO:0000256" key="3">
    <source>
        <dbReference type="ARBA" id="ARBA00023274"/>
    </source>
</evidence>
<dbReference type="PANTHER" id="PTHR15680:SF9">
    <property type="entry name" value="LARGE RIBOSOMAL SUBUNIT PROTEIN BL19M"/>
    <property type="match status" value="1"/>
</dbReference>
<dbReference type="Pfam" id="PF01245">
    <property type="entry name" value="Ribosomal_L19"/>
    <property type="match status" value="1"/>
</dbReference>
<dbReference type="OrthoDB" id="4726at2759"/>
<protein>
    <submittedName>
        <fullName evidence="4">RHTO0S05e05182g1_1</fullName>
    </submittedName>
</protein>
<dbReference type="SUPFAM" id="SSF50104">
    <property type="entry name" value="Translation proteins SH3-like domain"/>
    <property type="match status" value="1"/>
</dbReference>
<dbReference type="EMBL" id="LK052940">
    <property type="protein sequence ID" value="CDR40587.1"/>
    <property type="molecule type" value="Genomic_DNA"/>
</dbReference>
<dbReference type="GO" id="GO:0005762">
    <property type="term" value="C:mitochondrial large ribosomal subunit"/>
    <property type="evidence" value="ECO:0007669"/>
    <property type="project" value="TreeGrafter"/>
</dbReference>
<dbReference type="InterPro" id="IPR038657">
    <property type="entry name" value="Ribosomal_bL19_sf"/>
</dbReference>
<proteinExistence type="inferred from homology"/>
<keyword evidence="3" id="KW-0687">Ribonucleoprotein</keyword>
<dbReference type="InterPro" id="IPR001857">
    <property type="entry name" value="Ribosomal_bL19"/>
</dbReference>
<name>A0A061ATU2_RHOTO</name>
<dbReference type="AlphaFoldDB" id="A0A061ATU2"/>
<evidence type="ECO:0000313" key="4">
    <source>
        <dbReference type="EMBL" id="CDR40587.1"/>
    </source>
</evidence>
<comment type="similarity">
    <text evidence="1">Belongs to the bacterial ribosomal protein bL19 family.</text>
</comment>
<accession>A0A061ATU2</accession>
<dbReference type="InterPro" id="IPR008991">
    <property type="entry name" value="Translation_prot_SH3-like_sf"/>
</dbReference>
<sequence>MDKLATRLARVSLASSSTPLAASSSRLFSTASTARAVAVTASYPFSSNVQVIPPPRDLSVRPDGKLPQKHNLLCTLNHLMTAQHPKAKVWMPLFSRRDKQRLRPGSILTIETYATAPTPENPKPSTSLYSGVLIGIRRRHEGRDLSIRLRTLVGRLHVEQVFKVFSPLVKSIKIVQRATRSGPVIKNRDGTVIRRKPVLKAARRAQMYYVRDQPDRLPSVAGFVKAQRLKEEGHGPTKRTGR</sequence>
<dbReference type="GO" id="GO:0003735">
    <property type="term" value="F:structural constituent of ribosome"/>
    <property type="evidence" value="ECO:0007669"/>
    <property type="project" value="InterPro"/>
</dbReference>
<reference evidence="4" key="1">
    <citation type="journal article" date="2014" name="Genome Announc.">
        <title>Draft genome sequence of Rhodosporidium toruloides CECT1137, an oleaginous yeast of biotechnological interest.</title>
        <authorList>
            <person name="Morin N."/>
            <person name="Calcas X."/>
            <person name="Devillers H."/>
            <person name="Durrens P."/>
            <person name="Sherman D.J."/>
            <person name="Nicaud J.-M."/>
            <person name="Neuveglise C."/>
        </authorList>
    </citation>
    <scope>NUCLEOTIDE SEQUENCE</scope>
    <source>
        <strain evidence="4">CECT1137</strain>
    </source>
</reference>
<dbReference type="Gene3D" id="2.30.30.790">
    <property type="match status" value="1"/>
</dbReference>
<evidence type="ECO:0000256" key="2">
    <source>
        <dbReference type="ARBA" id="ARBA00022980"/>
    </source>
</evidence>
<keyword evidence="2" id="KW-0689">Ribosomal protein</keyword>
<dbReference type="GO" id="GO:0006412">
    <property type="term" value="P:translation"/>
    <property type="evidence" value="ECO:0007669"/>
    <property type="project" value="InterPro"/>
</dbReference>
<organism evidence="4">
    <name type="scientific">Rhodotorula toruloides</name>
    <name type="common">Yeast</name>
    <name type="synonym">Rhodosporidium toruloides</name>
    <dbReference type="NCBI Taxonomy" id="5286"/>
    <lineage>
        <taxon>Eukaryota</taxon>
        <taxon>Fungi</taxon>
        <taxon>Dikarya</taxon>
        <taxon>Basidiomycota</taxon>
        <taxon>Pucciniomycotina</taxon>
        <taxon>Microbotryomycetes</taxon>
        <taxon>Sporidiobolales</taxon>
        <taxon>Sporidiobolaceae</taxon>
        <taxon>Rhodotorula</taxon>
    </lineage>
</organism>
<evidence type="ECO:0000256" key="1">
    <source>
        <dbReference type="ARBA" id="ARBA00005781"/>
    </source>
</evidence>